<evidence type="ECO:0000256" key="7">
    <source>
        <dbReference type="ARBA" id="ARBA00023180"/>
    </source>
</evidence>
<dbReference type="InterPro" id="IPR016035">
    <property type="entry name" value="Acyl_Trfase/lysoPLipase"/>
</dbReference>
<dbReference type="SUPFAM" id="SSF52151">
    <property type="entry name" value="FabD/lysophospholipase-like"/>
    <property type="match status" value="1"/>
</dbReference>
<reference evidence="11 12" key="1">
    <citation type="journal article" date="2012" name="Appl. Environ. Microbiol.">
        <title>Short-read sequencing for genomic analysis of the brown rot fungus Fibroporia radiculosa.</title>
        <authorList>
            <person name="Tang J.D."/>
            <person name="Perkins A.D."/>
            <person name="Sonstegard T.S."/>
            <person name="Schroeder S.G."/>
            <person name="Burgess S.C."/>
            <person name="Diehl S.V."/>
        </authorList>
    </citation>
    <scope>NUCLEOTIDE SEQUENCE [LARGE SCALE GENOMIC DNA]</scope>
    <source>
        <strain evidence="11 12">TFFH 294</strain>
    </source>
</reference>
<evidence type="ECO:0000313" key="11">
    <source>
        <dbReference type="EMBL" id="CCM05118.1"/>
    </source>
</evidence>
<dbReference type="EMBL" id="HE797180">
    <property type="protein sequence ID" value="CCM05118.1"/>
    <property type="molecule type" value="Genomic_DNA"/>
</dbReference>
<keyword evidence="4 8" id="KW-0378">Hydrolase</keyword>
<feature type="chain" id="PRO_5005136851" description="Lysophospholipase" evidence="9">
    <location>
        <begin position="17"/>
        <end position="604"/>
    </location>
</feature>
<keyword evidence="3 9" id="KW-0732">Signal</keyword>
<proteinExistence type="inferred from homology"/>
<dbReference type="PANTHER" id="PTHR10728">
    <property type="entry name" value="CYTOSOLIC PHOSPHOLIPASE A2"/>
    <property type="match status" value="1"/>
</dbReference>
<dbReference type="PANTHER" id="PTHR10728:SF33">
    <property type="entry name" value="LYSOPHOSPHOLIPASE 1-RELATED"/>
    <property type="match status" value="1"/>
</dbReference>
<dbReference type="GO" id="GO:0004623">
    <property type="term" value="F:phospholipase A2 activity"/>
    <property type="evidence" value="ECO:0007669"/>
    <property type="project" value="TreeGrafter"/>
</dbReference>
<organism evidence="11 12">
    <name type="scientific">Fibroporia radiculosa</name>
    <dbReference type="NCBI Taxonomy" id="599839"/>
    <lineage>
        <taxon>Eukaryota</taxon>
        <taxon>Fungi</taxon>
        <taxon>Dikarya</taxon>
        <taxon>Basidiomycota</taxon>
        <taxon>Agaricomycotina</taxon>
        <taxon>Agaricomycetes</taxon>
        <taxon>Polyporales</taxon>
        <taxon>Fibroporiaceae</taxon>
        <taxon>Fibroporia</taxon>
    </lineage>
</organism>
<dbReference type="GeneID" id="24100029"/>
<keyword evidence="12" id="KW-1185">Reference proteome</keyword>
<evidence type="ECO:0000256" key="4">
    <source>
        <dbReference type="ARBA" id="ARBA00022801"/>
    </source>
</evidence>
<dbReference type="SMART" id="SM00022">
    <property type="entry name" value="PLAc"/>
    <property type="match status" value="1"/>
</dbReference>
<evidence type="ECO:0000256" key="5">
    <source>
        <dbReference type="ARBA" id="ARBA00022963"/>
    </source>
</evidence>
<dbReference type="AlphaFoldDB" id="J4GE45"/>
<dbReference type="GO" id="GO:0046475">
    <property type="term" value="P:glycerophospholipid catabolic process"/>
    <property type="evidence" value="ECO:0007669"/>
    <property type="project" value="TreeGrafter"/>
</dbReference>
<keyword evidence="6 8" id="KW-0443">Lipid metabolism</keyword>
<evidence type="ECO:0000256" key="3">
    <source>
        <dbReference type="ARBA" id="ARBA00022729"/>
    </source>
</evidence>
<dbReference type="RefSeq" id="XP_012184401.1">
    <property type="nucleotide sequence ID" value="XM_012329011.1"/>
</dbReference>
<dbReference type="OrthoDB" id="4084751at2759"/>
<keyword evidence="5 8" id="KW-0442">Lipid degradation</keyword>
<evidence type="ECO:0000256" key="9">
    <source>
        <dbReference type="RuleBase" id="RU362103"/>
    </source>
</evidence>
<evidence type="ECO:0000259" key="10">
    <source>
        <dbReference type="PROSITE" id="PS51210"/>
    </source>
</evidence>
<accession>J4GE45</accession>
<gene>
    <name evidence="11" type="ORF">FIBRA_07326</name>
</gene>
<dbReference type="STRING" id="599839.J4GE45"/>
<dbReference type="InParanoid" id="J4GE45"/>
<dbReference type="GO" id="GO:0005829">
    <property type="term" value="C:cytosol"/>
    <property type="evidence" value="ECO:0007669"/>
    <property type="project" value="TreeGrafter"/>
</dbReference>
<dbReference type="InterPro" id="IPR002642">
    <property type="entry name" value="LysoPLipase_cat_dom"/>
</dbReference>
<sequence>MLAPLLILSSLLLVAGQEEAATAYAPNITTCPEGLSLIRSAGTGSQQNLTHKEYAYTAARQENIIPDAWRSYLTTVKESGKNGSVDLPAYVSEILGGSYNTSGYPKLGIATSGGGYRDAIVGAGVLNALDGRNASSVQAGTGGLLQAATYLTGLSGGAWLVTSLAQANFPTLLDLVFGFSDARPQNWSGWLSEFDFIEPSTNLTIDEDYLVQLVDELVDKHKMGFPVTVVDVWSRMLSRHFVNGTNAEDFFNPNITHGAGVTFSSISTVDSFAHYMQPFPIVVIDSLSPNGNMSAVLNETGLDVPLTNPIYEVNVYEMGSFDPMLSAFTPTKYLGSPGDGECATGFDQLSFIQGMSSNELNLYNTSASAVQSSPAGSALEMLEKIIPESGIDLTVGLVPNPFYGMSPETYIDSNETLLQLVDGGQDGEVIPFMPLLVKAREVDVIFAMDANADTKENWTAGSSIIATQDRVAFFPKAYSFPPVPPLEATFLEEGLSTRPTFFGCNSSVESGDPLVIYVANGGPPLGQAPLTNTSTFQYSYSADDVDGMLSQAFDLATQGIADGAEKDPLWPACLACAVVDRARRREGIERSGVCESCLDRYCWS</sequence>
<feature type="signal peptide" evidence="9">
    <location>
        <begin position="1"/>
        <end position="16"/>
    </location>
</feature>
<name>J4GE45_9APHY</name>
<dbReference type="Proteomes" id="UP000006352">
    <property type="component" value="Unassembled WGS sequence"/>
</dbReference>
<feature type="domain" description="PLA2c" evidence="10">
    <location>
        <begin position="30"/>
        <end position="604"/>
    </location>
</feature>
<dbReference type="HOGENOM" id="CLU_014602_1_0_1"/>
<dbReference type="FunCoup" id="J4GE45">
    <property type="interactions" value="199"/>
</dbReference>
<dbReference type="Gene3D" id="3.40.1090.10">
    <property type="entry name" value="Cytosolic phospholipase A2 catalytic domain"/>
    <property type="match status" value="1"/>
</dbReference>
<comment type="catalytic activity">
    <reaction evidence="9">
        <text>a 1-acyl-sn-glycero-3-phosphocholine + H2O = sn-glycerol 3-phosphocholine + a fatty acid + H(+)</text>
        <dbReference type="Rhea" id="RHEA:15177"/>
        <dbReference type="ChEBI" id="CHEBI:15377"/>
        <dbReference type="ChEBI" id="CHEBI:15378"/>
        <dbReference type="ChEBI" id="CHEBI:16870"/>
        <dbReference type="ChEBI" id="CHEBI:28868"/>
        <dbReference type="ChEBI" id="CHEBI:58168"/>
        <dbReference type="EC" id="3.1.1.5"/>
    </reaction>
</comment>
<dbReference type="GO" id="GO:0004622">
    <property type="term" value="F:phosphatidylcholine lysophospholipase activity"/>
    <property type="evidence" value="ECO:0007669"/>
    <property type="project" value="UniProtKB-EC"/>
</dbReference>
<evidence type="ECO:0000313" key="12">
    <source>
        <dbReference type="Proteomes" id="UP000006352"/>
    </source>
</evidence>
<evidence type="ECO:0000256" key="2">
    <source>
        <dbReference type="ARBA" id="ARBA00013274"/>
    </source>
</evidence>
<dbReference type="Pfam" id="PF01735">
    <property type="entry name" value="PLA2_B"/>
    <property type="match status" value="1"/>
</dbReference>
<evidence type="ECO:0000256" key="6">
    <source>
        <dbReference type="ARBA" id="ARBA00023098"/>
    </source>
</evidence>
<dbReference type="EC" id="3.1.1.5" evidence="2 9"/>
<evidence type="ECO:0000256" key="1">
    <source>
        <dbReference type="ARBA" id="ARBA00008780"/>
    </source>
</evidence>
<evidence type="ECO:0000256" key="8">
    <source>
        <dbReference type="PROSITE-ProRule" id="PRU00555"/>
    </source>
</evidence>
<keyword evidence="7" id="KW-0325">Glycoprotein</keyword>
<protein>
    <recommendedName>
        <fullName evidence="2 9">Lysophospholipase</fullName>
        <ecNumber evidence="2 9">3.1.1.5</ecNumber>
    </recommendedName>
</protein>
<comment type="similarity">
    <text evidence="1 9">Belongs to the lysophospholipase family.</text>
</comment>
<dbReference type="PROSITE" id="PS51210">
    <property type="entry name" value="PLA2C"/>
    <property type="match status" value="1"/>
</dbReference>